<accession>A0ABS4TW05</accession>
<gene>
    <name evidence="3" type="ORF">JOF56_008964</name>
</gene>
<feature type="compositionally biased region" description="Basic and acidic residues" evidence="1">
    <location>
        <begin position="63"/>
        <end position="75"/>
    </location>
</feature>
<dbReference type="RefSeq" id="WP_209645546.1">
    <property type="nucleotide sequence ID" value="NZ_JAGINW010000001.1"/>
</dbReference>
<evidence type="ECO:0000259" key="2">
    <source>
        <dbReference type="Pfam" id="PF16655"/>
    </source>
</evidence>
<dbReference type="Proteomes" id="UP001519332">
    <property type="component" value="Unassembled WGS sequence"/>
</dbReference>
<reference evidence="3 4" key="1">
    <citation type="submission" date="2021-03" db="EMBL/GenBank/DDBJ databases">
        <title>Sequencing the genomes of 1000 actinobacteria strains.</title>
        <authorList>
            <person name="Klenk H.-P."/>
        </authorList>
    </citation>
    <scope>NUCLEOTIDE SEQUENCE [LARGE SCALE GENOMIC DNA]</scope>
    <source>
        <strain evidence="3 4">DSM 46670</strain>
    </source>
</reference>
<evidence type="ECO:0000256" key="1">
    <source>
        <dbReference type="SAM" id="MobiDB-lite"/>
    </source>
</evidence>
<feature type="region of interest" description="Disordered" evidence="1">
    <location>
        <begin position="1"/>
        <end position="20"/>
    </location>
</feature>
<keyword evidence="4" id="KW-1185">Reference proteome</keyword>
<organism evidence="3 4">
    <name type="scientific">Kibdelosporangium banguiense</name>
    <dbReference type="NCBI Taxonomy" id="1365924"/>
    <lineage>
        <taxon>Bacteria</taxon>
        <taxon>Bacillati</taxon>
        <taxon>Actinomycetota</taxon>
        <taxon>Actinomycetes</taxon>
        <taxon>Pseudonocardiales</taxon>
        <taxon>Pseudonocardiaceae</taxon>
        <taxon>Kibdelosporangium</taxon>
    </lineage>
</organism>
<comment type="caution">
    <text evidence="3">The sequence shown here is derived from an EMBL/GenBank/DDBJ whole genome shotgun (WGS) entry which is preliminary data.</text>
</comment>
<dbReference type="Gene3D" id="2.60.40.380">
    <property type="entry name" value="Purple acid phosphatase-like, N-terminal"/>
    <property type="match status" value="1"/>
</dbReference>
<protein>
    <submittedName>
        <fullName evidence="3">Phosphodiesterase/alkaline phosphatase D-like protein</fullName>
    </submittedName>
</protein>
<proteinExistence type="predicted"/>
<dbReference type="InterPro" id="IPR032093">
    <property type="entry name" value="PhoD_N"/>
</dbReference>
<sequence>MLWTRLAQNPLADNGHGGMPDRPFLMEWEIATDKRFCHTVGPGIEVARPKSAHSVHVEVEGYGRETTHHPVDRPAKAAPRGSGQHSV</sequence>
<dbReference type="Pfam" id="PF16655">
    <property type="entry name" value="PhoD_N"/>
    <property type="match status" value="1"/>
</dbReference>
<name>A0ABS4TW05_9PSEU</name>
<feature type="domain" description="Phospholipase D N-terminal" evidence="2">
    <location>
        <begin position="1"/>
        <end position="65"/>
    </location>
</feature>
<dbReference type="EMBL" id="JAGINW010000001">
    <property type="protein sequence ID" value="MBP2328579.1"/>
    <property type="molecule type" value="Genomic_DNA"/>
</dbReference>
<evidence type="ECO:0000313" key="3">
    <source>
        <dbReference type="EMBL" id="MBP2328579.1"/>
    </source>
</evidence>
<evidence type="ECO:0000313" key="4">
    <source>
        <dbReference type="Proteomes" id="UP001519332"/>
    </source>
</evidence>
<feature type="region of interest" description="Disordered" evidence="1">
    <location>
        <begin position="63"/>
        <end position="87"/>
    </location>
</feature>